<gene>
    <name evidence="2" type="ORF">I3X05_23965</name>
</gene>
<evidence type="ECO:0000256" key="1">
    <source>
        <dbReference type="SAM" id="MobiDB-lite"/>
    </source>
</evidence>
<geneLocation type="plasmid" evidence="2 3">
    <name>pVN20-VB00237</name>
</geneLocation>
<name>A0AAJ4IGS6_9VIBR</name>
<evidence type="ECO:0000313" key="3">
    <source>
        <dbReference type="Proteomes" id="UP000594435"/>
    </source>
</evidence>
<keyword evidence="2" id="KW-0614">Plasmid</keyword>
<reference evidence="2 3" key="1">
    <citation type="submission" date="2020-11" db="EMBL/GenBank/DDBJ databases">
        <title>Complete and Circularized Genome Assembly of a human isolate of Vibrio navarrensis biotype pommerensis with MiSeq and MinION Sequence Data.</title>
        <authorList>
            <person name="Schwartz K."/>
            <person name="Borowiak M."/>
            <person name="Deneke C."/>
            <person name="Balau V."/>
            <person name="Metelmann C."/>
            <person name="Strauch E."/>
        </authorList>
    </citation>
    <scope>NUCLEOTIDE SEQUENCE [LARGE SCALE GENOMIC DNA]</scope>
    <source>
        <strain evidence="2 3">20-VB00237</strain>
        <plasmid evidence="2 3">pVN20-VB00237</plasmid>
    </source>
</reference>
<accession>A0AAJ4IGS6</accession>
<dbReference type="RefSeq" id="WP_193158077.1">
    <property type="nucleotide sequence ID" value="NZ_CP065219.1"/>
</dbReference>
<proteinExistence type="predicted"/>
<sequence>MAQQNTTPTLTNLNSATSVSPLDRESSPKNDISCAVFLNARRAIKRAHALRFVVKKVRLAKERLSQKKKQKRIAIAELKQSMLYPCIQKLIGEKRCFTFKEVEQLSLSLRESGLDCWTVVMVGSALSHGAVVFAHYKSIAPALAFRTTENGYLFTSFHFNYLDKKEA</sequence>
<organism evidence="2 3">
    <name type="scientific">Vibrio navarrensis</name>
    <dbReference type="NCBI Taxonomy" id="29495"/>
    <lineage>
        <taxon>Bacteria</taxon>
        <taxon>Pseudomonadati</taxon>
        <taxon>Pseudomonadota</taxon>
        <taxon>Gammaproteobacteria</taxon>
        <taxon>Vibrionales</taxon>
        <taxon>Vibrionaceae</taxon>
        <taxon>Vibrio</taxon>
    </lineage>
</organism>
<feature type="compositionally biased region" description="Low complexity" evidence="1">
    <location>
        <begin position="1"/>
        <end position="18"/>
    </location>
</feature>
<dbReference type="AlphaFoldDB" id="A0AAJ4IGS6"/>
<evidence type="ECO:0000313" key="2">
    <source>
        <dbReference type="EMBL" id="QPL56548.1"/>
    </source>
</evidence>
<dbReference type="EMBL" id="CP065219">
    <property type="protein sequence ID" value="QPL56548.1"/>
    <property type="molecule type" value="Genomic_DNA"/>
</dbReference>
<feature type="region of interest" description="Disordered" evidence="1">
    <location>
        <begin position="1"/>
        <end position="28"/>
    </location>
</feature>
<protein>
    <submittedName>
        <fullName evidence="2">Uncharacterized protein</fullName>
    </submittedName>
</protein>
<dbReference type="Proteomes" id="UP000594435">
    <property type="component" value="Plasmid pVN20-VB00237"/>
</dbReference>